<comment type="caution">
    <text evidence="3">The sequence shown here is derived from an EMBL/GenBank/DDBJ whole genome shotgun (WGS) entry which is preliminary data.</text>
</comment>
<evidence type="ECO:0000313" key="4">
    <source>
        <dbReference type="Proteomes" id="UP001161757"/>
    </source>
</evidence>
<name>A0AAN6ESB5_EXODE</name>
<evidence type="ECO:0000313" key="3">
    <source>
        <dbReference type="EMBL" id="KAJ8988947.1"/>
    </source>
</evidence>
<dbReference type="Proteomes" id="UP001161757">
    <property type="component" value="Unassembled WGS sequence"/>
</dbReference>
<protein>
    <recommendedName>
        <fullName evidence="2">DUF7719 domain-containing protein</fullName>
    </recommendedName>
</protein>
<dbReference type="PANTHER" id="PTHR37846">
    <property type="entry name" value="YALI0B21296P"/>
    <property type="match status" value="1"/>
</dbReference>
<gene>
    <name evidence="3" type="ORF">HRR80_007146</name>
</gene>
<dbReference type="PANTHER" id="PTHR37846:SF1">
    <property type="entry name" value="DEACETYLASE-LIKE PROTEIN"/>
    <property type="match status" value="1"/>
</dbReference>
<keyword evidence="1" id="KW-1133">Transmembrane helix</keyword>
<evidence type="ECO:0000256" key="1">
    <source>
        <dbReference type="SAM" id="Phobius"/>
    </source>
</evidence>
<dbReference type="EMBL" id="JAJGCB010000016">
    <property type="protein sequence ID" value="KAJ8988947.1"/>
    <property type="molecule type" value="Genomic_DNA"/>
</dbReference>
<sequence length="250" mass="27653">MNRKQRRAKDTLATLNEGSIKTADDIRLERPDMVRTKPPNGKTLLEIAAERQAQLNPGQSFDKDAFNSNSVVHVKVGEDGQILEDPQSPSSETQAMERMVETPWLDTFLLSMSLSAIHFTLEALTAHQYAQELEFPPIVRKTLFVALPTLTIVIALFHGLLLPVSATRVPEPVRLWTLALRQLAYVATANVAGCYLIYLTNDEGYYAVMKNAPSIGTIWVWAVLELGLLGALAGVVGPGIYAWWNGYGIF</sequence>
<proteinExistence type="predicted"/>
<keyword evidence="1" id="KW-0472">Membrane</keyword>
<keyword evidence="1" id="KW-0812">Transmembrane</keyword>
<feature type="domain" description="DUF7719" evidence="2">
    <location>
        <begin position="181"/>
        <end position="249"/>
    </location>
</feature>
<dbReference type="AlphaFoldDB" id="A0AAN6ESB5"/>
<dbReference type="InterPro" id="IPR056136">
    <property type="entry name" value="DUF7719"/>
</dbReference>
<feature type="transmembrane region" description="Helical" evidence="1">
    <location>
        <begin position="144"/>
        <end position="166"/>
    </location>
</feature>
<accession>A0AAN6ESB5</accession>
<evidence type="ECO:0000259" key="2">
    <source>
        <dbReference type="Pfam" id="PF24841"/>
    </source>
</evidence>
<feature type="transmembrane region" description="Helical" evidence="1">
    <location>
        <begin position="218"/>
        <end position="244"/>
    </location>
</feature>
<organism evidence="3 4">
    <name type="scientific">Exophiala dermatitidis</name>
    <name type="common">Black yeast-like fungus</name>
    <name type="synonym">Wangiella dermatitidis</name>
    <dbReference type="NCBI Taxonomy" id="5970"/>
    <lineage>
        <taxon>Eukaryota</taxon>
        <taxon>Fungi</taxon>
        <taxon>Dikarya</taxon>
        <taxon>Ascomycota</taxon>
        <taxon>Pezizomycotina</taxon>
        <taxon>Eurotiomycetes</taxon>
        <taxon>Chaetothyriomycetidae</taxon>
        <taxon>Chaetothyriales</taxon>
        <taxon>Herpotrichiellaceae</taxon>
        <taxon>Exophiala</taxon>
    </lineage>
</organism>
<feature type="transmembrane region" description="Helical" evidence="1">
    <location>
        <begin position="178"/>
        <end position="198"/>
    </location>
</feature>
<dbReference type="Pfam" id="PF24841">
    <property type="entry name" value="DUF7719"/>
    <property type="match status" value="1"/>
</dbReference>
<reference evidence="3" key="1">
    <citation type="submission" date="2023-01" db="EMBL/GenBank/DDBJ databases">
        <title>Exophiala dermititidis isolated from Cystic Fibrosis Patient.</title>
        <authorList>
            <person name="Kurbessoian T."/>
            <person name="Crocker A."/>
            <person name="Murante D."/>
            <person name="Hogan D.A."/>
            <person name="Stajich J.E."/>
        </authorList>
    </citation>
    <scope>NUCLEOTIDE SEQUENCE</scope>
    <source>
        <strain evidence="3">Ex8</strain>
    </source>
</reference>